<keyword evidence="2" id="KW-1185">Reference proteome</keyword>
<dbReference type="AlphaFoldDB" id="A0A2K5BV87"/>
<dbReference type="OMA" id="GEHYKMP"/>
<dbReference type="Ensembl" id="ENSANAT00000003126.1">
    <property type="protein sequence ID" value="ENSANAP00000000369.1"/>
    <property type="gene ID" value="ENSANAG00000002987.1"/>
</dbReference>
<sequence>MEIPKKRNHQRKVGILRLNGRDNTIRISLPKGMKWKVICKDCDSEGPGMNLDVGPRVKVKILSKEEYCEMPETGMLSIKMQSYVLSHLQNII</sequence>
<organism evidence="1 2">
    <name type="scientific">Aotus nancymaae</name>
    <name type="common">Ma's night monkey</name>
    <dbReference type="NCBI Taxonomy" id="37293"/>
    <lineage>
        <taxon>Eukaryota</taxon>
        <taxon>Metazoa</taxon>
        <taxon>Chordata</taxon>
        <taxon>Craniata</taxon>
        <taxon>Vertebrata</taxon>
        <taxon>Euteleostomi</taxon>
        <taxon>Mammalia</taxon>
        <taxon>Eutheria</taxon>
        <taxon>Euarchontoglires</taxon>
        <taxon>Primates</taxon>
        <taxon>Haplorrhini</taxon>
        <taxon>Platyrrhini</taxon>
        <taxon>Aotidae</taxon>
        <taxon>Aotus</taxon>
    </lineage>
</organism>
<proteinExistence type="predicted"/>
<dbReference type="GeneTree" id="ENSGT00950000183945"/>
<dbReference type="Proteomes" id="UP000233020">
    <property type="component" value="Unplaced"/>
</dbReference>
<protein>
    <submittedName>
        <fullName evidence="1">Uncharacterized protein</fullName>
    </submittedName>
</protein>
<dbReference type="STRING" id="37293.ENSANAP00000000369"/>
<accession>A0A2K5BV87</accession>
<reference evidence="1" key="1">
    <citation type="submission" date="2025-08" db="UniProtKB">
        <authorList>
            <consortium name="Ensembl"/>
        </authorList>
    </citation>
    <scope>IDENTIFICATION</scope>
</reference>
<reference evidence="1" key="2">
    <citation type="submission" date="2025-09" db="UniProtKB">
        <authorList>
            <consortium name="Ensembl"/>
        </authorList>
    </citation>
    <scope>IDENTIFICATION</scope>
</reference>
<evidence type="ECO:0000313" key="2">
    <source>
        <dbReference type="Proteomes" id="UP000233020"/>
    </source>
</evidence>
<evidence type="ECO:0000313" key="1">
    <source>
        <dbReference type="Ensembl" id="ENSANAP00000000369.1"/>
    </source>
</evidence>
<name>A0A2K5BV87_AOTNA</name>